<evidence type="ECO:0000256" key="1">
    <source>
        <dbReference type="ARBA" id="ARBA00022490"/>
    </source>
</evidence>
<evidence type="ECO:0000256" key="6">
    <source>
        <dbReference type="HAMAP-Rule" id="MF_00031"/>
    </source>
</evidence>
<sequence length="205" mass="21504">MIASLSGTIAAVMKDAAIIEVGGVGYEVRMPGSDLASMHIGQKTTVFTRMTVSQDAIALYGFLSKTAKDLFLSLQKVSGVGPKVALSIVSTLGPTQLMSAVANGDAAALSKAPGLGKKGAQKIILELKGSINLDEIEGGDQSPEETQDSGTEQVVEALVSLGWQQRDAVQAVRRVLQNEQHEGPVTSKDVPKLLKTTLASMDRGR</sequence>
<keyword evidence="5 6" id="KW-0234">DNA repair</keyword>
<dbReference type="GO" id="GO:0006281">
    <property type="term" value="P:DNA repair"/>
    <property type="evidence" value="ECO:0007669"/>
    <property type="project" value="UniProtKB-UniRule"/>
</dbReference>
<dbReference type="InterPro" id="IPR000085">
    <property type="entry name" value="RuvA"/>
</dbReference>
<keyword evidence="9" id="KW-0347">Helicase</keyword>
<dbReference type="Gene3D" id="2.40.50.140">
    <property type="entry name" value="Nucleic acid-binding proteins"/>
    <property type="match status" value="1"/>
</dbReference>
<keyword evidence="9" id="KW-0547">Nucleotide-binding</keyword>
<dbReference type="GO" id="GO:0009378">
    <property type="term" value="F:four-way junction helicase activity"/>
    <property type="evidence" value="ECO:0007669"/>
    <property type="project" value="InterPro"/>
</dbReference>
<dbReference type="AlphaFoldDB" id="A0A229W0G8"/>
<dbReference type="InterPro" id="IPR013849">
    <property type="entry name" value="DNA_helicase_Holl-junc_RuvA_I"/>
</dbReference>
<keyword evidence="10" id="KW-1185">Reference proteome</keyword>
<dbReference type="InterPro" id="IPR012340">
    <property type="entry name" value="NA-bd_OB-fold"/>
</dbReference>
<comment type="caution">
    <text evidence="6">Lacks conserved residue(s) required for the propagation of feature annotation.</text>
</comment>
<gene>
    <name evidence="6" type="primary">ruvA</name>
    <name evidence="9" type="ORF">Tam10B_0317</name>
</gene>
<dbReference type="InterPro" id="IPR011114">
    <property type="entry name" value="RuvA_C"/>
</dbReference>
<organism evidence="9 10">
    <name type="scientific">Bifidobacterium vansinderenii</name>
    <dbReference type="NCBI Taxonomy" id="1984871"/>
    <lineage>
        <taxon>Bacteria</taxon>
        <taxon>Bacillati</taxon>
        <taxon>Actinomycetota</taxon>
        <taxon>Actinomycetes</taxon>
        <taxon>Bifidobacteriales</taxon>
        <taxon>Bifidobacteriaceae</taxon>
        <taxon>Bifidobacterium</taxon>
    </lineage>
</organism>
<dbReference type="GO" id="GO:0006310">
    <property type="term" value="P:DNA recombination"/>
    <property type="evidence" value="ECO:0007669"/>
    <property type="project" value="UniProtKB-UniRule"/>
</dbReference>
<dbReference type="Gene3D" id="1.10.8.10">
    <property type="entry name" value="DNA helicase RuvA subunit, C-terminal domain"/>
    <property type="match status" value="1"/>
</dbReference>
<dbReference type="GO" id="GO:0005524">
    <property type="term" value="F:ATP binding"/>
    <property type="evidence" value="ECO:0007669"/>
    <property type="project" value="InterPro"/>
</dbReference>
<dbReference type="SUPFAM" id="SSF46929">
    <property type="entry name" value="DNA helicase RuvA subunit, C-terminal domain"/>
    <property type="match status" value="1"/>
</dbReference>
<feature type="region of interest" description="Disordered" evidence="7">
    <location>
        <begin position="178"/>
        <end position="205"/>
    </location>
</feature>
<reference evidence="9 10" key="1">
    <citation type="submission" date="2017-05" db="EMBL/GenBank/DDBJ databases">
        <title>Bifidobacterium vansinderenii sp. nov.</title>
        <authorList>
            <person name="Lugli G.A."/>
            <person name="Duranti S."/>
            <person name="Mangifesta M."/>
        </authorList>
    </citation>
    <scope>NUCLEOTIDE SEQUENCE [LARGE SCALE GENOMIC DNA]</scope>
    <source>
        <strain evidence="9 10">Tam10B</strain>
    </source>
</reference>
<dbReference type="InterPro" id="IPR036267">
    <property type="entry name" value="RuvA_C_sf"/>
</dbReference>
<dbReference type="SUPFAM" id="SSF50249">
    <property type="entry name" value="Nucleic acid-binding proteins"/>
    <property type="match status" value="1"/>
</dbReference>
<keyword evidence="3 6" id="KW-0238">DNA-binding</keyword>
<evidence type="ECO:0000256" key="4">
    <source>
        <dbReference type="ARBA" id="ARBA00023172"/>
    </source>
</evidence>
<dbReference type="Pfam" id="PF01330">
    <property type="entry name" value="RuvA_N"/>
    <property type="match status" value="1"/>
</dbReference>
<evidence type="ECO:0000256" key="5">
    <source>
        <dbReference type="ARBA" id="ARBA00023204"/>
    </source>
</evidence>
<proteinExistence type="inferred from homology"/>
<comment type="similarity">
    <text evidence="6">Belongs to the RuvA family.</text>
</comment>
<comment type="caution">
    <text evidence="9">The sequence shown here is derived from an EMBL/GenBank/DDBJ whole genome shotgun (WGS) entry which is preliminary data.</text>
</comment>
<dbReference type="SUPFAM" id="SSF47781">
    <property type="entry name" value="RuvA domain 2-like"/>
    <property type="match status" value="1"/>
</dbReference>
<keyword evidence="9" id="KW-0067">ATP-binding</keyword>
<dbReference type="Pfam" id="PF14520">
    <property type="entry name" value="HHH_5"/>
    <property type="match status" value="1"/>
</dbReference>
<dbReference type="Proteomes" id="UP000215433">
    <property type="component" value="Unassembled WGS sequence"/>
</dbReference>
<dbReference type="NCBIfam" id="TIGR00084">
    <property type="entry name" value="ruvA"/>
    <property type="match status" value="1"/>
</dbReference>
<dbReference type="CDD" id="cd14332">
    <property type="entry name" value="UBA_RuvA_C"/>
    <property type="match status" value="1"/>
</dbReference>
<evidence type="ECO:0000259" key="8">
    <source>
        <dbReference type="SMART" id="SM00278"/>
    </source>
</evidence>
<keyword evidence="4 6" id="KW-0233">DNA recombination</keyword>
<dbReference type="Gene3D" id="1.10.150.20">
    <property type="entry name" value="5' to 3' exonuclease, C-terminal subdomain"/>
    <property type="match status" value="1"/>
</dbReference>
<dbReference type="SMART" id="SM00278">
    <property type="entry name" value="HhH1"/>
    <property type="match status" value="2"/>
</dbReference>
<keyword evidence="2 6" id="KW-0227">DNA damage</keyword>
<dbReference type="HAMAP" id="MF_00031">
    <property type="entry name" value="DNA_HJ_migration_RuvA"/>
    <property type="match status" value="1"/>
</dbReference>
<protein>
    <recommendedName>
        <fullName evidence="6">Holliday junction branch migration complex subunit RuvA</fullName>
    </recommendedName>
</protein>
<accession>A0A229W0G8</accession>
<dbReference type="EMBL" id="NEWD01000004">
    <property type="protein sequence ID" value="OXN01316.1"/>
    <property type="molecule type" value="Genomic_DNA"/>
</dbReference>
<dbReference type="InterPro" id="IPR003583">
    <property type="entry name" value="Hlx-hairpin-Hlx_DNA-bd_motif"/>
</dbReference>
<evidence type="ECO:0000313" key="9">
    <source>
        <dbReference type="EMBL" id="OXN01316.1"/>
    </source>
</evidence>
<dbReference type="GO" id="GO:0005737">
    <property type="term" value="C:cytoplasm"/>
    <property type="evidence" value="ECO:0007669"/>
    <property type="project" value="UniProtKB-SubCell"/>
</dbReference>
<dbReference type="Pfam" id="PF07499">
    <property type="entry name" value="RuvA_C"/>
    <property type="match status" value="1"/>
</dbReference>
<dbReference type="RefSeq" id="WP_093959524.1">
    <property type="nucleotide sequence ID" value="NZ_NEWD01000004.1"/>
</dbReference>
<keyword evidence="1 6" id="KW-0963">Cytoplasm</keyword>
<evidence type="ECO:0000256" key="3">
    <source>
        <dbReference type="ARBA" id="ARBA00023125"/>
    </source>
</evidence>
<dbReference type="InterPro" id="IPR010994">
    <property type="entry name" value="RuvA_2-like"/>
</dbReference>
<evidence type="ECO:0000256" key="2">
    <source>
        <dbReference type="ARBA" id="ARBA00022763"/>
    </source>
</evidence>
<evidence type="ECO:0000313" key="10">
    <source>
        <dbReference type="Proteomes" id="UP000215433"/>
    </source>
</evidence>
<dbReference type="GO" id="GO:0048476">
    <property type="term" value="C:Holliday junction resolvase complex"/>
    <property type="evidence" value="ECO:0007669"/>
    <property type="project" value="UniProtKB-UniRule"/>
</dbReference>
<keyword evidence="9" id="KW-0378">Hydrolase</keyword>
<feature type="domain" description="Helix-hairpin-helix DNA-binding motif class 1" evidence="8">
    <location>
        <begin position="107"/>
        <end position="126"/>
    </location>
</feature>
<comment type="subcellular location">
    <subcellularLocation>
        <location evidence="6">Cytoplasm</location>
    </subcellularLocation>
</comment>
<feature type="domain" description="Helix-hairpin-helix DNA-binding motif class 1" evidence="8">
    <location>
        <begin position="72"/>
        <end position="91"/>
    </location>
</feature>
<dbReference type="OrthoDB" id="5293449at2"/>
<comment type="domain">
    <text evidence="6">Has three domains with a flexible linker between the domains II and III and assumes an 'L' shape. Domain III is highly mobile and contacts RuvB.</text>
</comment>
<comment type="function">
    <text evidence="6">The RuvA-RuvB-RuvC complex processes Holliday junction (HJ) DNA during genetic recombination and DNA repair, while the RuvA-RuvB complex plays an important role in the rescue of blocked DNA replication forks via replication fork reversal (RFR). RuvA specifically binds to HJ cruciform DNA, conferring on it an open structure. The RuvB hexamer acts as an ATP-dependent pump, pulling dsDNA into and through the RuvAB complex. HJ branch migration allows RuvC to scan DNA until it finds its consensus sequence, where it cleaves and resolves the cruciform DNA.</text>
</comment>
<dbReference type="GO" id="GO:0000400">
    <property type="term" value="F:four-way junction DNA binding"/>
    <property type="evidence" value="ECO:0007669"/>
    <property type="project" value="UniProtKB-UniRule"/>
</dbReference>
<feature type="region of interest" description="Domain III" evidence="6">
    <location>
        <begin position="146"/>
        <end position="205"/>
    </location>
</feature>
<dbReference type="GO" id="GO:0009379">
    <property type="term" value="C:Holliday junction helicase complex"/>
    <property type="evidence" value="ECO:0007669"/>
    <property type="project" value="InterPro"/>
</dbReference>
<name>A0A229W0G8_9BIFI</name>
<comment type="subunit">
    <text evidence="6">Homotetramer. Forms an RuvA(8)-RuvB(12)-Holliday junction (HJ) complex. HJ DNA is sandwiched between 2 RuvA tetramers; dsDNA enters through RuvA and exits via RuvB. An RuvB hexamer assembles on each DNA strand where it exits the tetramer. Each RuvB hexamer is contacted by two RuvA subunits (via domain III) on 2 adjacent RuvB subunits; this complex drives branch migration. In the full resolvosome a probable DNA-RuvA(4)-RuvB(12)-RuvC(2) complex forms which resolves the HJ.</text>
</comment>
<evidence type="ECO:0000256" key="7">
    <source>
        <dbReference type="SAM" id="MobiDB-lite"/>
    </source>
</evidence>